<dbReference type="Pfam" id="PF07589">
    <property type="entry name" value="PEP-CTERM"/>
    <property type="match status" value="1"/>
</dbReference>
<evidence type="ECO:0000313" key="4">
    <source>
        <dbReference type="Proteomes" id="UP000319732"/>
    </source>
</evidence>
<accession>A0A545SP04</accession>
<feature type="domain" description="Ice-binding protein C-terminal" evidence="2">
    <location>
        <begin position="200"/>
        <end position="222"/>
    </location>
</feature>
<reference evidence="3 4" key="1">
    <citation type="submission" date="2019-06" db="EMBL/GenBank/DDBJ databases">
        <title>Whole genome sequence for Cellvibrionaceae sp. R142.</title>
        <authorList>
            <person name="Wang G."/>
        </authorList>
    </citation>
    <scope>NUCLEOTIDE SEQUENCE [LARGE SCALE GENOMIC DNA]</scope>
    <source>
        <strain evidence="3 4">R142</strain>
    </source>
</reference>
<feature type="chain" id="PRO_5021816581" evidence="1">
    <location>
        <begin position="24"/>
        <end position="226"/>
    </location>
</feature>
<dbReference type="InterPro" id="IPR013424">
    <property type="entry name" value="Ice-binding_C"/>
</dbReference>
<name>A0A545SP04_9GAMM</name>
<dbReference type="AlphaFoldDB" id="A0A545SP04"/>
<dbReference type="Proteomes" id="UP000319732">
    <property type="component" value="Unassembled WGS sequence"/>
</dbReference>
<evidence type="ECO:0000313" key="3">
    <source>
        <dbReference type="EMBL" id="TQV66709.1"/>
    </source>
</evidence>
<protein>
    <submittedName>
        <fullName evidence="3">PEP-CTERM sorting domain-containing protein</fullName>
    </submittedName>
</protein>
<organism evidence="3 4">
    <name type="scientific">Exilibacterium tricleocarpae</name>
    <dbReference type="NCBI Taxonomy" id="2591008"/>
    <lineage>
        <taxon>Bacteria</taxon>
        <taxon>Pseudomonadati</taxon>
        <taxon>Pseudomonadota</taxon>
        <taxon>Gammaproteobacteria</taxon>
        <taxon>Cellvibrionales</taxon>
        <taxon>Cellvibrionaceae</taxon>
        <taxon>Exilibacterium</taxon>
    </lineage>
</organism>
<keyword evidence="4" id="KW-1185">Reference proteome</keyword>
<evidence type="ECO:0000259" key="2">
    <source>
        <dbReference type="Pfam" id="PF07589"/>
    </source>
</evidence>
<keyword evidence="1" id="KW-0732">Signal</keyword>
<feature type="signal peptide" evidence="1">
    <location>
        <begin position="1"/>
        <end position="23"/>
    </location>
</feature>
<dbReference type="OrthoDB" id="7408584at2"/>
<gene>
    <name evidence="3" type="ORF">FKG94_26810</name>
</gene>
<evidence type="ECO:0000256" key="1">
    <source>
        <dbReference type="SAM" id="SignalP"/>
    </source>
</evidence>
<proteinExistence type="predicted"/>
<dbReference type="EMBL" id="VHSG01000039">
    <property type="protein sequence ID" value="TQV66709.1"/>
    <property type="molecule type" value="Genomic_DNA"/>
</dbReference>
<comment type="caution">
    <text evidence="3">The sequence shown here is derived from an EMBL/GenBank/DDBJ whole genome shotgun (WGS) entry which is preliminary data.</text>
</comment>
<dbReference type="RefSeq" id="WP_142930031.1">
    <property type="nucleotide sequence ID" value="NZ_ML660115.1"/>
</dbReference>
<dbReference type="NCBIfam" id="TIGR02595">
    <property type="entry name" value="PEP_CTERM"/>
    <property type="match status" value="1"/>
</dbReference>
<sequence>MKTWKQVLLGCIAGMGLSLSAQALVVYSVSDTSVVNCSGAPHGLWTNRDFGGGSCANYFSIDGTFTFYNDDADSDNWFATLAASAVNPQNRVASIDLMFTGFQDALADPSDYKREGGAPYDPLTMDFFAGIDGTIDIDGVVYDIDNFVGDHTFQFGLGANAKHAGELGGSAWVQSCGDQVDNGRCMTSHHWDLNLKFAEVPEPNSLVLLGIGVLGLIGIRRRNAKA</sequence>